<organism evidence="1 2">
    <name type="scientific">Brevundimonas diminuta 3F5N</name>
    <dbReference type="NCBI Taxonomy" id="1255603"/>
    <lineage>
        <taxon>Bacteria</taxon>
        <taxon>Pseudomonadati</taxon>
        <taxon>Pseudomonadota</taxon>
        <taxon>Alphaproteobacteria</taxon>
        <taxon>Caulobacterales</taxon>
        <taxon>Caulobacteraceae</taxon>
        <taxon>Brevundimonas</taxon>
    </lineage>
</organism>
<gene>
    <name evidence="1" type="ORF">FM111_02395</name>
</gene>
<dbReference type="AlphaFoldDB" id="A0A1R4F380"/>
<evidence type="ECO:0000313" key="2">
    <source>
        <dbReference type="Proteomes" id="UP000195766"/>
    </source>
</evidence>
<evidence type="ECO:0000313" key="1">
    <source>
        <dbReference type="EMBL" id="SJM50337.1"/>
    </source>
</evidence>
<protein>
    <submittedName>
        <fullName evidence="1">Uncharacterized protein</fullName>
    </submittedName>
</protein>
<proteinExistence type="predicted"/>
<sequence>MNGTGHGAFVDSKTAILTFQALRRGFAFSSHGLKGRVAQTILQWP</sequence>
<reference evidence="1 2" key="1">
    <citation type="submission" date="2017-02" db="EMBL/GenBank/DDBJ databases">
        <authorList>
            <person name="Peterson S.W."/>
        </authorList>
    </citation>
    <scope>NUCLEOTIDE SEQUENCE [LARGE SCALE GENOMIC DNA]</scope>
    <source>
        <strain evidence="1 2">3F5N</strain>
    </source>
</reference>
<dbReference type="Proteomes" id="UP000195766">
    <property type="component" value="Unassembled WGS sequence"/>
</dbReference>
<dbReference type="EMBL" id="FUIE01000015">
    <property type="protein sequence ID" value="SJM50337.1"/>
    <property type="molecule type" value="Genomic_DNA"/>
</dbReference>
<name>A0A1R4F380_BREDI</name>
<accession>A0A1R4F380</accession>